<dbReference type="Gene3D" id="2.40.50.140">
    <property type="entry name" value="Nucleic acid-binding proteins"/>
    <property type="match status" value="6"/>
</dbReference>
<reference evidence="9 10" key="1">
    <citation type="submission" date="2020-01" db="EMBL/GenBank/DDBJ databases">
        <title>Leptobacterium flavescens.</title>
        <authorList>
            <person name="Wang G."/>
        </authorList>
    </citation>
    <scope>NUCLEOTIDE SEQUENCE [LARGE SCALE GENOMIC DNA]</scope>
    <source>
        <strain evidence="9 10">KCTC 22160</strain>
    </source>
</reference>
<sequence>MAESKENTEVKETQNPEEFLANFNWHNYEEGIDPVEDDKLKEFESLVESNFVDTADEEVVEGTVIHITDREAIIDINAKSEGVISLNEFRYNPNLAVGDKVEVLIDVREDKTGQLVLSHRKARTIKAWDRVNAAHDNGEIVNGYVKCRTKGGMIVDVFGIEAFLPGSQIDVKPIRDYDQYVSKTMEFKVVKINHEFKNVVVSHKALIEADIEEQKKEIIGQLEKGQVLEGVVKNVTSYGVFIDLGGVDGLIHITDLSWSRINHPNEVVELDQKLNVVILDFDDNKSRIQLGLKQLQKHPWEALDETIKVGDKVKGKVVVIADYGAFIEVAEGVEGLIHVSEMSWSTHLRSAQDFVKVGDEVEAVVLTLDRDERKMSLGIKQLTPDPWTDITSKYPVGSKHQGIVRNFTNFGVFVELEEGIDGLIYISDLSWTKKIKHPSEFVNVGDKLDVIVLELDVDGRKLSLGHKQTTENPWDKYEDEFGLNTVHAGEIAEIVDKGATVNFNEDIVAFIPSRHLEKEDGKKLKKGESADFKIIEFNKEFKRVVASHTAIFKEEEAKNVKAAAKKAASGAEKTTIGDVNADLAALKAKMEGK</sequence>
<dbReference type="AlphaFoldDB" id="A0A6P0UM08"/>
<organism evidence="9 10">
    <name type="scientific">Leptobacterium flavescens</name>
    <dbReference type="NCBI Taxonomy" id="472055"/>
    <lineage>
        <taxon>Bacteria</taxon>
        <taxon>Pseudomonadati</taxon>
        <taxon>Bacteroidota</taxon>
        <taxon>Flavobacteriia</taxon>
        <taxon>Flavobacteriales</taxon>
        <taxon>Flavobacteriaceae</taxon>
        <taxon>Leptobacterium</taxon>
    </lineage>
</organism>
<dbReference type="CDD" id="cd05687">
    <property type="entry name" value="S1_RPS1_repeat_ec1_hs1"/>
    <property type="match status" value="1"/>
</dbReference>
<dbReference type="InterPro" id="IPR012340">
    <property type="entry name" value="NA-bd_OB-fold"/>
</dbReference>
<dbReference type="RefSeq" id="WP_163607322.1">
    <property type="nucleotide sequence ID" value="NZ_JAABOO010000002.1"/>
</dbReference>
<keyword evidence="2" id="KW-0677">Repeat</keyword>
<dbReference type="SMART" id="SM00316">
    <property type="entry name" value="S1"/>
    <property type="match status" value="6"/>
</dbReference>
<evidence type="ECO:0000256" key="2">
    <source>
        <dbReference type="ARBA" id="ARBA00022737"/>
    </source>
</evidence>
<evidence type="ECO:0000256" key="6">
    <source>
        <dbReference type="ARBA" id="ARBA00035293"/>
    </source>
</evidence>
<dbReference type="InterPro" id="IPR035104">
    <property type="entry name" value="Ribosomal_protein_S1-like"/>
</dbReference>
<dbReference type="NCBIfam" id="NF004953">
    <property type="entry name" value="PRK06299.1-3"/>
    <property type="match status" value="1"/>
</dbReference>
<dbReference type="PANTHER" id="PTHR10724">
    <property type="entry name" value="30S RIBOSOMAL PROTEIN S1"/>
    <property type="match status" value="1"/>
</dbReference>
<feature type="domain" description="S1 motif" evidence="8">
    <location>
        <begin position="138"/>
        <end position="204"/>
    </location>
</feature>
<dbReference type="Proteomes" id="UP000468581">
    <property type="component" value="Unassembled WGS sequence"/>
</dbReference>
<evidence type="ECO:0000256" key="4">
    <source>
        <dbReference type="ARBA" id="ARBA00022980"/>
    </source>
</evidence>
<evidence type="ECO:0000313" key="9">
    <source>
        <dbReference type="EMBL" id="NER14057.1"/>
    </source>
</evidence>
<feature type="domain" description="S1 motif" evidence="8">
    <location>
        <begin position="397"/>
        <end position="467"/>
    </location>
</feature>
<dbReference type="GO" id="GO:0006412">
    <property type="term" value="P:translation"/>
    <property type="evidence" value="ECO:0007669"/>
    <property type="project" value="TreeGrafter"/>
</dbReference>
<evidence type="ECO:0000256" key="5">
    <source>
        <dbReference type="ARBA" id="ARBA00023274"/>
    </source>
</evidence>
<evidence type="ECO:0000256" key="1">
    <source>
        <dbReference type="ARBA" id="ARBA00006767"/>
    </source>
</evidence>
<dbReference type="CDD" id="cd05688">
    <property type="entry name" value="S1_RPS1_repeat_ec3"/>
    <property type="match status" value="1"/>
</dbReference>
<dbReference type="Pfam" id="PF00575">
    <property type="entry name" value="S1"/>
    <property type="match status" value="6"/>
</dbReference>
<evidence type="ECO:0000259" key="8">
    <source>
        <dbReference type="PROSITE" id="PS50126"/>
    </source>
</evidence>
<dbReference type="GO" id="GO:0022627">
    <property type="term" value="C:cytosolic small ribosomal subunit"/>
    <property type="evidence" value="ECO:0007669"/>
    <property type="project" value="TreeGrafter"/>
</dbReference>
<dbReference type="PRINTS" id="PR00681">
    <property type="entry name" value="RIBOSOMALS1"/>
</dbReference>
<comment type="caution">
    <text evidence="9">The sequence shown here is derived from an EMBL/GenBank/DDBJ whole genome shotgun (WGS) entry which is preliminary data.</text>
</comment>
<feature type="domain" description="S1 motif" evidence="8">
    <location>
        <begin position="57"/>
        <end position="120"/>
    </location>
</feature>
<dbReference type="SUPFAM" id="SSF50249">
    <property type="entry name" value="Nucleic acid-binding proteins"/>
    <property type="match status" value="6"/>
</dbReference>
<accession>A0A6P0UM08</accession>
<keyword evidence="4 9" id="KW-0689">Ribosomal protein</keyword>
<feature type="domain" description="S1 motif" evidence="8">
    <location>
        <begin position="310"/>
        <end position="380"/>
    </location>
</feature>
<evidence type="ECO:0000313" key="10">
    <source>
        <dbReference type="Proteomes" id="UP000468581"/>
    </source>
</evidence>
<dbReference type="PANTHER" id="PTHR10724:SF7">
    <property type="entry name" value="SMALL RIBOSOMAL SUBUNIT PROTEIN BS1C"/>
    <property type="match status" value="1"/>
</dbReference>
<dbReference type="CDD" id="cd04465">
    <property type="entry name" value="S1_RPS1_repeat_ec2_hs2"/>
    <property type="match status" value="1"/>
</dbReference>
<dbReference type="PROSITE" id="PS50126">
    <property type="entry name" value="S1"/>
    <property type="match status" value="6"/>
</dbReference>
<dbReference type="FunFam" id="2.40.50.140:FF:000110">
    <property type="entry name" value="30S ribosomal protein S1"/>
    <property type="match status" value="1"/>
</dbReference>
<feature type="domain" description="S1 motif" evidence="8">
    <location>
        <begin position="484"/>
        <end position="549"/>
    </location>
</feature>
<dbReference type="FunFam" id="2.40.50.140:FF:000011">
    <property type="entry name" value="30S ribosomal protein S1"/>
    <property type="match status" value="1"/>
</dbReference>
<protein>
    <recommendedName>
        <fullName evidence="6">Small ribosomal subunit protein bS1</fullName>
    </recommendedName>
    <alternativeName>
        <fullName evidence="7">30S ribosomal protein S1</fullName>
    </alternativeName>
</protein>
<dbReference type="GO" id="GO:0003729">
    <property type="term" value="F:mRNA binding"/>
    <property type="evidence" value="ECO:0007669"/>
    <property type="project" value="UniProtKB-ARBA"/>
</dbReference>
<keyword evidence="10" id="KW-1185">Reference proteome</keyword>
<comment type="similarity">
    <text evidence="1">Belongs to the bacterial ribosomal protein bS1 family.</text>
</comment>
<dbReference type="GO" id="GO:0003735">
    <property type="term" value="F:structural constituent of ribosome"/>
    <property type="evidence" value="ECO:0007669"/>
    <property type="project" value="TreeGrafter"/>
</dbReference>
<dbReference type="InterPro" id="IPR050437">
    <property type="entry name" value="Ribos_protein_bS1-like"/>
</dbReference>
<name>A0A6P0UM08_9FLAO</name>
<gene>
    <name evidence="9" type="primary">rpsA</name>
    <name evidence="9" type="ORF">GWK08_11445</name>
</gene>
<evidence type="ECO:0000256" key="3">
    <source>
        <dbReference type="ARBA" id="ARBA00022884"/>
    </source>
</evidence>
<proteinExistence type="inferred from homology"/>
<dbReference type="FunFam" id="2.40.50.140:FF:000051">
    <property type="entry name" value="RNA-binding transcriptional accessory protein"/>
    <property type="match status" value="1"/>
</dbReference>
<keyword evidence="3" id="KW-0694">RNA-binding</keyword>
<feature type="domain" description="S1 motif" evidence="8">
    <location>
        <begin position="225"/>
        <end position="293"/>
    </location>
</feature>
<evidence type="ECO:0000256" key="7">
    <source>
        <dbReference type="ARBA" id="ARBA00035517"/>
    </source>
</evidence>
<dbReference type="EMBL" id="JAABOO010000002">
    <property type="protein sequence ID" value="NER14057.1"/>
    <property type="molecule type" value="Genomic_DNA"/>
</dbReference>
<dbReference type="InterPro" id="IPR003029">
    <property type="entry name" value="S1_domain"/>
</dbReference>
<keyword evidence="5" id="KW-0687">Ribonucleoprotein</keyword>